<evidence type="ECO:0000313" key="1">
    <source>
        <dbReference type="EMBL" id="SMC38825.1"/>
    </source>
</evidence>
<dbReference type="AlphaFoldDB" id="A0A1W1YRI8"/>
<name>A0A1W1YRI8_9LACT</name>
<reference evidence="2" key="1">
    <citation type="submission" date="2017-04" db="EMBL/GenBank/DDBJ databases">
        <authorList>
            <person name="Varghese N."/>
            <person name="Submissions S."/>
        </authorList>
    </citation>
    <scope>NUCLEOTIDE SEQUENCE [LARGE SCALE GENOMIC DNA]</scope>
    <source>
        <strain evidence="2">DSM 21500</strain>
    </source>
</reference>
<proteinExistence type="predicted"/>
<dbReference type="EMBL" id="FWXK01000004">
    <property type="protein sequence ID" value="SMC38825.1"/>
    <property type="molecule type" value="Genomic_DNA"/>
</dbReference>
<gene>
    <name evidence="1" type="ORF">SAMN04487984_0873</name>
</gene>
<organism evidence="1 2">
    <name type="scientific">Aerococcus suis</name>
    <dbReference type="NCBI Taxonomy" id="371602"/>
    <lineage>
        <taxon>Bacteria</taxon>
        <taxon>Bacillati</taxon>
        <taxon>Bacillota</taxon>
        <taxon>Bacilli</taxon>
        <taxon>Lactobacillales</taxon>
        <taxon>Aerococcaceae</taxon>
        <taxon>Aerococcus</taxon>
    </lineage>
</organism>
<accession>A0A1W1YRI8</accession>
<keyword evidence="2" id="KW-1185">Reference proteome</keyword>
<dbReference type="InterPro" id="IPR037883">
    <property type="entry name" value="Knr4/Smi1-like_sf"/>
</dbReference>
<sequence length="143" mass="17140">MNISYIGGLFANTNQEPFEIPNIVNQNQFTCRPFIPERAIIFFEDQERCAYLRYDMHHPSQHPDVWYYDYRYNRHLWLANSFAEFLAAFEHRHFSLLNKPQLFYHIGNQAAISSRTPKEKSDALAYIRALNHSKWEEKIKEVI</sequence>
<dbReference type="RefSeq" id="WP_084098962.1">
    <property type="nucleotide sequence ID" value="NZ_FWXK01000004.1"/>
</dbReference>
<protein>
    <submittedName>
        <fullName evidence="1">Uncharacterized protein</fullName>
    </submittedName>
</protein>
<evidence type="ECO:0000313" key="2">
    <source>
        <dbReference type="Proteomes" id="UP000243884"/>
    </source>
</evidence>
<dbReference type="STRING" id="371602.SAMN04487984_0873"/>
<dbReference type="SUPFAM" id="SSF160631">
    <property type="entry name" value="SMI1/KNR4-like"/>
    <property type="match status" value="1"/>
</dbReference>
<dbReference type="OrthoDB" id="2135310at2"/>
<dbReference type="Proteomes" id="UP000243884">
    <property type="component" value="Unassembled WGS sequence"/>
</dbReference>